<proteinExistence type="predicted"/>
<name>A0ABV2Z7Q6_9ACTN</name>
<organism evidence="1 2">
    <name type="scientific">Streptomyces catenulae</name>
    <dbReference type="NCBI Taxonomy" id="66875"/>
    <lineage>
        <taxon>Bacteria</taxon>
        <taxon>Bacillati</taxon>
        <taxon>Actinomycetota</taxon>
        <taxon>Actinomycetes</taxon>
        <taxon>Kitasatosporales</taxon>
        <taxon>Streptomycetaceae</taxon>
        <taxon>Streptomyces</taxon>
    </lineage>
</organism>
<reference evidence="1 2" key="1">
    <citation type="submission" date="2024-06" db="EMBL/GenBank/DDBJ databases">
        <title>The Natural Products Discovery Center: Release of the First 8490 Sequenced Strains for Exploring Actinobacteria Biosynthetic Diversity.</title>
        <authorList>
            <person name="Kalkreuter E."/>
            <person name="Kautsar S.A."/>
            <person name="Yang D."/>
            <person name="Bader C.D."/>
            <person name="Teijaro C.N."/>
            <person name="Fluegel L."/>
            <person name="Davis C.M."/>
            <person name="Simpson J.R."/>
            <person name="Lauterbach L."/>
            <person name="Steele A.D."/>
            <person name="Gui C."/>
            <person name="Meng S."/>
            <person name="Li G."/>
            <person name="Viehrig K."/>
            <person name="Ye F."/>
            <person name="Su P."/>
            <person name="Kiefer A.F."/>
            <person name="Nichols A."/>
            <person name="Cepeda A.J."/>
            <person name="Yan W."/>
            <person name="Fan B."/>
            <person name="Jiang Y."/>
            <person name="Adhikari A."/>
            <person name="Zheng C.-J."/>
            <person name="Schuster L."/>
            <person name="Cowan T.M."/>
            <person name="Smanski M.J."/>
            <person name="Chevrette M.G."/>
            <person name="De Carvalho L.P.S."/>
            <person name="Shen B."/>
        </authorList>
    </citation>
    <scope>NUCLEOTIDE SEQUENCE [LARGE SCALE GENOMIC DNA]</scope>
    <source>
        <strain evidence="1 2">NPDC033039</strain>
    </source>
</reference>
<sequence>MSDVSMYALRRLVGDAAFERALKDRLPAHAGRPTAWDAFRTSLEQHSGKDLKPFFAAWYPAEPGYPGDEFVWPDWAKG</sequence>
<dbReference type="SUPFAM" id="SSF55486">
    <property type="entry name" value="Metalloproteases ('zincins'), catalytic domain"/>
    <property type="match status" value="1"/>
</dbReference>
<comment type="caution">
    <text evidence="1">The sequence shown here is derived from an EMBL/GenBank/DDBJ whole genome shotgun (WGS) entry which is preliminary data.</text>
</comment>
<dbReference type="Gene3D" id="1.10.390.10">
    <property type="entry name" value="Neutral Protease Domain 2"/>
    <property type="match status" value="1"/>
</dbReference>
<protein>
    <recommendedName>
        <fullName evidence="3">Peptidase M1 membrane alanine aminopeptidase domain-containing protein</fullName>
    </recommendedName>
</protein>
<evidence type="ECO:0000313" key="2">
    <source>
        <dbReference type="Proteomes" id="UP001550853"/>
    </source>
</evidence>
<evidence type="ECO:0008006" key="3">
    <source>
        <dbReference type="Google" id="ProtNLM"/>
    </source>
</evidence>
<dbReference type="Proteomes" id="UP001550853">
    <property type="component" value="Unassembled WGS sequence"/>
</dbReference>
<evidence type="ECO:0000313" key="1">
    <source>
        <dbReference type="EMBL" id="MEU3714044.1"/>
    </source>
</evidence>
<keyword evidence="2" id="KW-1185">Reference proteome</keyword>
<dbReference type="InterPro" id="IPR027268">
    <property type="entry name" value="Peptidase_M4/M1_CTD_sf"/>
</dbReference>
<dbReference type="RefSeq" id="WP_157848093.1">
    <property type="nucleotide sequence ID" value="NZ_JBEZVI010000034.1"/>
</dbReference>
<accession>A0ABV2Z7Q6</accession>
<dbReference type="EMBL" id="JBEZVI010000034">
    <property type="protein sequence ID" value="MEU3714044.1"/>
    <property type="molecule type" value="Genomic_DNA"/>
</dbReference>
<gene>
    <name evidence="1" type="ORF">AB0E61_28585</name>
</gene>